<dbReference type="Proteomes" id="UP001392437">
    <property type="component" value="Unassembled WGS sequence"/>
</dbReference>
<reference evidence="1 2" key="1">
    <citation type="submission" date="2023-01" db="EMBL/GenBank/DDBJ databases">
        <title>Analysis of 21 Apiospora genomes using comparative genomics revels a genus with tremendous synthesis potential of carbohydrate active enzymes and secondary metabolites.</title>
        <authorList>
            <person name="Sorensen T."/>
        </authorList>
    </citation>
    <scope>NUCLEOTIDE SEQUENCE [LARGE SCALE GENOMIC DNA]</scope>
    <source>
        <strain evidence="1 2">CBS 117206</strain>
    </source>
</reference>
<evidence type="ECO:0000313" key="1">
    <source>
        <dbReference type="EMBL" id="KAK8124153.1"/>
    </source>
</evidence>
<sequence length="159" mass="17180">MASSLTSHPQSASYQSSGFAHRMGWGARPTLLLVDVCQAYWTAVKYGPGLAMADASLFWAKFKSLRVFNGQLDDRGLGGWVGDDLRPVEGGGEVAVKKKYASAFFGTALASDLRVVGAACGDMCEEIQNANLFDLDAKYADVVSEEEAIEHLREGWPKV</sequence>
<protein>
    <submittedName>
        <fullName evidence="1">Uncharacterized protein</fullName>
    </submittedName>
</protein>
<name>A0AAW0R586_9PEZI</name>
<gene>
    <name evidence="1" type="ORF">PG999_004071</name>
</gene>
<organism evidence="1 2">
    <name type="scientific">Apiospora kogelbergensis</name>
    <dbReference type="NCBI Taxonomy" id="1337665"/>
    <lineage>
        <taxon>Eukaryota</taxon>
        <taxon>Fungi</taxon>
        <taxon>Dikarya</taxon>
        <taxon>Ascomycota</taxon>
        <taxon>Pezizomycotina</taxon>
        <taxon>Sordariomycetes</taxon>
        <taxon>Xylariomycetidae</taxon>
        <taxon>Amphisphaeriales</taxon>
        <taxon>Apiosporaceae</taxon>
        <taxon>Apiospora</taxon>
    </lineage>
</organism>
<evidence type="ECO:0000313" key="2">
    <source>
        <dbReference type="Proteomes" id="UP001392437"/>
    </source>
</evidence>
<accession>A0AAW0R586</accession>
<dbReference type="AlphaFoldDB" id="A0AAW0R586"/>
<dbReference type="InterPro" id="IPR036380">
    <property type="entry name" value="Isochorismatase-like_sf"/>
</dbReference>
<dbReference type="SUPFAM" id="SSF52499">
    <property type="entry name" value="Isochorismatase-like hydrolases"/>
    <property type="match status" value="1"/>
</dbReference>
<dbReference type="EMBL" id="JAQQWP010000003">
    <property type="protein sequence ID" value="KAK8124153.1"/>
    <property type="molecule type" value="Genomic_DNA"/>
</dbReference>
<keyword evidence="2" id="KW-1185">Reference proteome</keyword>
<proteinExistence type="predicted"/>
<comment type="caution">
    <text evidence="1">The sequence shown here is derived from an EMBL/GenBank/DDBJ whole genome shotgun (WGS) entry which is preliminary data.</text>
</comment>